<keyword evidence="2" id="KW-0548">Nucleotidyltransferase</keyword>
<keyword evidence="1" id="KW-0808">Transferase</keyword>
<dbReference type="SUPFAM" id="SSF56672">
    <property type="entry name" value="DNA/RNA polymerases"/>
    <property type="match status" value="1"/>
</dbReference>
<feature type="domain" description="Reverse transcriptase RNase H-like" evidence="7">
    <location>
        <begin position="5"/>
        <end position="79"/>
    </location>
</feature>
<sequence length="91" mass="11049">MQHGKVIAYVSRKLKVNEKNYSTHDLELAVVVFALNIWRYYLYGVQVNVLIYHKSLKYVFTQKDLNLCQRRWLELLKDYDMNVLYHPRKVN</sequence>
<dbReference type="Proteomes" id="UP001234989">
    <property type="component" value="Chromosome 10"/>
</dbReference>
<dbReference type="GO" id="GO:0016787">
    <property type="term" value="F:hydrolase activity"/>
    <property type="evidence" value="ECO:0007669"/>
    <property type="project" value="UniProtKB-KW"/>
</dbReference>
<dbReference type="AlphaFoldDB" id="A0AAF0ZSI3"/>
<evidence type="ECO:0000256" key="6">
    <source>
        <dbReference type="ARBA" id="ARBA00022918"/>
    </source>
</evidence>
<keyword evidence="5" id="KW-0378">Hydrolase</keyword>
<evidence type="ECO:0000313" key="9">
    <source>
        <dbReference type="Proteomes" id="UP001234989"/>
    </source>
</evidence>
<reference evidence="8" key="1">
    <citation type="submission" date="2023-08" db="EMBL/GenBank/DDBJ databases">
        <title>A de novo genome assembly of Solanum verrucosum Schlechtendal, a Mexican diploid species geographically isolated from the other diploid A-genome species in potato relatives.</title>
        <authorList>
            <person name="Hosaka K."/>
        </authorList>
    </citation>
    <scope>NUCLEOTIDE SEQUENCE</scope>
    <source>
        <tissue evidence="8">Young leaves</tissue>
    </source>
</reference>
<evidence type="ECO:0000256" key="5">
    <source>
        <dbReference type="ARBA" id="ARBA00022801"/>
    </source>
</evidence>
<dbReference type="InterPro" id="IPR043502">
    <property type="entry name" value="DNA/RNA_pol_sf"/>
</dbReference>
<dbReference type="PANTHER" id="PTHR34072:SF59">
    <property type="entry name" value="CCHC-TYPE INTEGRASE"/>
    <property type="match status" value="1"/>
</dbReference>
<dbReference type="EMBL" id="CP133621">
    <property type="protein sequence ID" value="WMV50597.1"/>
    <property type="molecule type" value="Genomic_DNA"/>
</dbReference>
<gene>
    <name evidence="8" type="ORF">MTR67_043982</name>
</gene>
<keyword evidence="3" id="KW-0540">Nuclease</keyword>
<dbReference type="GO" id="GO:0003964">
    <property type="term" value="F:RNA-directed DNA polymerase activity"/>
    <property type="evidence" value="ECO:0007669"/>
    <property type="project" value="UniProtKB-KW"/>
</dbReference>
<evidence type="ECO:0000259" key="7">
    <source>
        <dbReference type="Pfam" id="PF17917"/>
    </source>
</evidence>
<feature type="non-terminal residue" evidence="8">
    <location>
        <position position="91"/>
    </location>
</feature>
<evidence type="ECO:0000256" key="2">
    <source>
        <dbReference type="ARBA" id="ARBA00022695"/>
    </source>
</evidence>
<proteinExistence type="predicted"/>
<keyword evidence="6" id="KW-0695">RNA-directed DNA polymerase</keyword>
<evidence type="ECO:0000256" key="1">
    <source>
        <dbReference type="ARBA" id="ARBA00022679"/>
    </source>
</evidence>
<dbReference type="PANTHER" id="PTHR34072">
    <property type="entry name" value="ENZYMATIC POLYPROTEIN-RELATED"/>
    <property type="match status" value="1"/>
</dbReference>
<dbReference type="CDD" id="cd09274">
    <property type="entry name" value="RNase_HI_RT_Ty3"/>
    <property type="match status" value="1"/>
</dbReference>
<keyword evidence="9" id="KW-1185">Reference proteome</keyword>
<dbReference type="GO" id="GO:0004519">
    <property type="term" value="F:endonuclease activity"/>
    <property type="evidence" value="ECO:0007669"/>
    <property type="project" value="UniProtKB-KW"/>
</dbReference>
<organism evidence="8 9">
    <name type="scientific">Solanum verrucosum</name>
    <dbReference type="NCBI Taxonomy" id="315347"/>
    <lineage>
        <taxon>Eukaryota</taxon>
        <taxon>Viridiplantae</taxon>
        <taxon>Streptophyta</taxon>
        <taxon>Embryophyta</taxon>
        <taxon>Tracheophyta</taxon>
        <taxon>Spermatophyta</taxon>
        <taxon>Magnoliopsida</taxon>
        <taxon>eudicotyledons</taxon>
        <taxon>Gunneridae</taxon>
        <taxon>Pentapetalae</taxon>
        <taxon>asterids</taxon>
        <taxon>lamiids</taxon>
        <taxon>Solanales</taxon>
        <taxon>Solanaceae</taxon>
        <taxon>Solanoideae</taxon>
        <taxon>Solaneae</taxon>
        <taxon>Solanum</taxon>
    </lineage>
</organism>
<keyword evidence="4" id="KW-0255">Endonuclease</keyword>
<evidence type="ECO:0000256" key="4">
    <source>
        <dbReference type="ARBA" id="ARBA00022759"/>
    </source>
</evidence>
<accession>A0AAF0ZSI3</accession>
<protein>
    <recommendedName>
        <fullName evidence="7">Reverse transcriptase RNase H-like domain-containing protein</fullName>
    </recommendedName>
</protein>
<dbReference type="InterPro" id="IPR041373">
    <property type="entry name" value="RT_RNaseH"/>
</dbReference>
<evidence type="ECO:0000313" key="8">
    <source>
        <dbReference type="EMBL" id="WMV50597.1"/>
    </source>
</evidence>
<evidence type="ECO:0000256" key="3">
    <source>
        <dbReference type="ARBA" id="ARBA00022722"/>
    </source>
</evidence>
<name>A0AAF0ZSI3_SOLVR</name>
<dbReference type="Pfam" id="PF17917">
    <property type="entry name" value="RT_RNaseH"/>
    <property type="match status" value="1"/>
</dbReference>